<organism evidence="2 3">
    <name type="scientific">Caenorhabditis briggsae</name>
    <dbReference type="NCBI Taxonomy" id="6238"/>
    <lineage>
        <taxon>Eukaryota</taxon>
        <taxon>Metazoa</taxon>
        <taxon>Ecdysozoa</taxon>
        <taxon>Nematoda</taxon>
        <taxon>Chromadorea</taxon>
        <taxon>Rhabditida</taxon>
        <taxon>Rhabditina</taxon>
        <taxon>Rhabditomorpha</taxon>
        <taxon>Rhabditoidea</taxon>
        <taxon>Rhabditidae</taxon>
        <taxon>Peloderinae</taxon>
        <taxon>Caenorhabditis</taxon>
    </lineage>
</organism>
<gene>
    <name evidence="2" type="ORF">L5515_010538</name>
</gene>
<feature type="domain" description="F-box" evidence="1">
    <location>
        <begin position="15"/>
        <end position="55"/>
    </location>
</feature>
<protein>
    <recommendedName>
        <fullName evidence="1">F-box domain-containing protein</fullName>
    </recommendedName>
</protein>
<dbReference type="Proteomes" id="UP000829354">
    <property type="component" value="Chromosome IV"/>
</dbReference>
<dbReference type="InterPro" id="IPR042317">
    <property type="entry name" value="She-1-like"/>
</dbReference>
<dbReference type="AlphaFoldDB" id="A0AAE9EQI2"/>
<dbReference type="Pfam" id="PF00646">
    <property type="entry name" value="F-box"/>
    <property type="match status" value="1"/>
</dbReference>
<dbReference type="PANTHER" id="PTHR31006">
    <property type="entry name" value="F-BOX DOMAIN-CONTAINING PROTEIN-RELATED-RELATED"/>
    <property type="match status" value="1"/>
</dbReference>
<dbReference type="EMBL" id="CP092623">
    <property type="protein sequence ID" value="UMM27101.1"/>
    <property type="molecule type" value="Genomic_DNA"/>
</dbReference>
<dbReference type="PANTHER" id="PTHR31006:SF3">
    <property type="entry name" value="F-BOX DOMAIN-CONTAINING PROTEIN-RELATED"/>
    <property type="match status" value="1"/>
</dbReference>
<dbReference type="InterPro" id="IPR001810">
    <property type="entry name" value="F-box_dom"/>
</dbReference>
<proteinExistence type="predicted"/>
<dbReference type="SMART" id="SM00256">
    <property type="entry name" value="FBOX"/>
    <property type="match status" value="1"/>
</dbReference>
<accession>A0AAE9EQI2</accession>
<reference evidence="2 3" key="1">
    <citation type="submission" date="2022-04" db="EMBL/GenBank/DDBJ databases">
        <title>Chromosome-level reference genomes for two strains of Caenorhabditis briggsae: an improved platform for comparative genomics.</title>
        <authorList>
            <person name="Stevens L."/>
            <person name="Andersen E."/>
        </authorList>
    </citation>
    <scope>NUCLEOTIDE SEQUENCE [LARGE SCALE GENOMIC DNA]</scope>
    <source>
        <strain evidence="2">VX34</strain>
        <tissue evidence="2">Whole-organism</tissue>
    </source>
</reference>
<keyword evidence="3" id="KW-1185">Reference proteome</keyword>
<evidence type="ECO:0000313" key="2">
    <source>
        <dbReference type="EMBL" id="UMM27101.1"/>
    </source>
</evidence>
<evidence type="ECO:0000313" key="3">
    <source>
        <dbReference type="Proteomes" id="UP000829354"/>
    </source>
</evidence>
<evidence type="ECO:0000259" key="1">
    <source>
        <dbReference type="SMART" id="SM00256"/>
    </source>
</evidence>
<name>A0AAE9EQI2_CAEBR</name>
<sequence length="302" mass="35513">MASIEPIYDTNWSDMPDDIKLECIGKMKFTERLSLRCTAKAERSLVDSQKIKFTSGRFEGNHDFLGFELSRDNECEFWMRSKDLNKGLELVKYVKKIGLFESLTFSSIYFRSFEEEFFNDDELFTVKHIKFNEFDINQVVIALRKMKNGVESIKIESALSDDIGQILAISHVQNVPYWHITECRCTNSLHKVAQMWIDKNSTVGSTFQASMYEDGWNSFEEFLDQFDDRIISKSDKRTRIRTNNPDRHILLERGVDDVITIDNFTQFYRLMVISADLGESEYDDNCKEWICKIYPGMHVYDW</sequence>